<gene>
    <name evidence="2" type="ORF">AFUS01_LOCUS25551</name>
</gene>
<dbReference type="AlphaFoldDB" id="A0A8J2KBY2"/>
<accession>A0A8J2KBY2</accession>
<feature type="region of interest" description="Disordered" evidence="1">
    <location>
        <begin position="1"/>
        <end position="68"/>
    </location>
</feature>
<evidence type="ECO:0000256" key="1">
    <source>
        <dbReference type="SAM" id="MobiDB-lite"/>
    </source>
</evidence>
<evidence type="ECO:0000313" key="2">
    <source>
        <dbReference type="EMBL" id="CAG7787021.1"/>
    </source>
</evidence>
<dbReference type="Proteomes" id="UP000708208">
    <property type="component" value="Unassembled WGS sequence"/>
</dbReference>
<reference evidence="2" key="1">
    <citation type="submission" date="2021-06" db="EMBL/GenBank/DDBJ databases">
        <authorList>
            <person name="Hodson N. C."/>
            <person name="Mongue J. A."/>
            <person name="Jaron S. K."/>
        </authorList>
    </citation>
    <scope>NUCLEOTIDE SEQUENCE</scope>
</reference>
<evidence type="ECO:0000313" key="3">
    <source>
        <dbReference type="Proteomes" id="UP000708208"/>
    </source>
</evidence>
<keyword evidence="3" id="KW-1185">Reference proteome</keyword>
<sequence length="68" mass="8049">MKKKKKEQMKKKKKKKKEQRRKKKEKDTWQALGFHGVQPADVRHSARVQQTGGPFGPTHINLEQLHTF</sequence>
<proteinExistence type="predicted"/>
<name>A0A8J2KBY2_9HEXA</name>
<protein>
    <submittedName>
        <fullName evidence="2">Uncharacterized protein</fullName>
    </submittedName>
</protein>
<comment type="caution">
    <text evidence="2">The sequence shown here is derived from an EMBL/GenBank/DDBJ whole genome shotgun (WGS) entry which is preliminary data.</text>
</comment>
<organism evidence="2 3">
    <name type="scientific">Allacma fusca</name>
    <dbReference type="NCBI Taxonomy" id="39272"/>
    <lineage>
        <taxon>Eukaryota</taxon>
        <taxon>Metazoa</taxon>
        <taxon>Ecdysozoa</taxon>
        <taxon>Arthropoda</taxon>
        <taxon>Hexapoda</taxon>
        <taxon>Collembola</taxon>
        <taxon>Symphypleona</taxon>
        <taxon>Sminthuridae</taxon>
        <taxon>Allacma</taxon>
    </lineage>
</organism>
<dbReference type="EMBL" id="CAJVCH010330310">
    <property type="protein sequence ID" value="CAG7787021.1"/>
    <property type="molecule type" value="Genomic_DNA"/>
</dbReference>
<feature type="compositionally biased region" description="Basic residues" evidence="1">
    <location>
        <begin position="1"/>
        <end position="24"/>
    </location>
</feature>